<feature type="region of interest" description="Disordered" evidence="1">
    <location>
        <begin position="513"/>
        <end position="552"/>
    </location>
</feature>
<feature type="signal peptide" evidence="2">
    <location>
        <begin position="1"/>
        <end position="18"/>
    </location>
</feature>
<organism evidence="4 5">
    <name type="scientific">Caenorhabditis auriculariae</name>
    <dbReference type="NCBI Taxonomy" id="2777116"/>
    <lineage>
        <taxon>Eukaryota</taxon>
        <taxon>Metazoa</taxon>
        <taxon>Ecdysozoa</taxon>
        <taxon>Nematoda</taxon>
        <taxon>Chromadorea</taxon>
        <taxon>Rhabditida</taxon>
        <taxon>Rhabditina</taxon>
        <taxon>Rhabditomorpha</taxon>
        <taxon>Rhabditoidea</taxon>
        <taxon>Rhabditidae</taxon>
        <taxon>Peloderinae</taxon>
        <taxon>Caenorhabditis</taxon>
    </lineage>
</organism>
<reference evidence="4" key="1">
    <citation type="submission" date="2020-10" db="EMBL/GenBank/DDBJ databases">
        <authorList>
            <person name="Kikuchi T."/>
        </authorList>
    </citation>
    <scope>NUCLEOTIDE SEQUENCE</scope>
    <source>
        <strain evidence="4">NKZ352</strain>
    </source>
</reference>
<keyword evidence="2" id="KW-0732">Signal</keyword>
<evidence type="ECO:0000256" key="2">
    <source>
        <dbReference type="SAM" id="SignalP"/>
    </source>
</evidence>
<dbReference type="SUPFAM" id="SSF57414">
    <property type="entry name" value="Hairpin loop containing domain-like"/>
    <property type="match status" value="2"/>
</dbReference>
<sequence>MLSWLLLLLYRETPLVLTATGVPLSQPISRNDAVGGQLQMRRLVLTPIVHSKKSLPSPPQIQLSCRLFRAEGNLGESVALCWFEKLRRAEAPLASIHRNWPTVALGVMSTVARMAARFILISAFLCSFPALATDIVDIIKTNPFLQRMKMFQNISPPPTSSTEKNQEPNIPTGTPNTEDNFDSEYQRWNSSLFYQVDAPTVFEIQFTEGPILSTSTTPPVAQESPNAEKPFEVEDDIFESPGGFPEVDTTTESSIMSSVTATSSKDDEIHSFFGDNEIEKDEEKLTSRFTGVTKAQLATTAPVAPLEFGLSRTFFQGSTYRPMDPHFFKETKTSTRTPSLRDDNQVVQFNGHYSVSGTKHYVDNRVDSDTGSNDNFSPVPATDPFAIEAEMINAEEPKAFGARSFVPFPVRKSEDIQPEAFEEDVSPKSSTQSEMLNGSLIERRETILLGRKMTVELKNKLLHGHDLMAFPGAVIHGDLVRPGFFRRNKAFAAKSEPLNYPPRSADTRRAAIRHKSTLDSEENTFSRTSYKRRSSRGKPIKPDASGTSDDFEFPPSLSESIEMACFSSRKNLAATSVPPSLSRESINKLSCLRLCANSTNCKFVTFSGPMALCALYSVALQEVDVQSSEGHSLHKPRKNVQRCVEAFTERIVQAPQKNPGKEKFESIYKIEERCEKGAQVLFVRSELAPSSETIISTLSERLDVSEDDCVFACLTDVTRTGKKIPCFSALFDPQQNQCLLFSKSATHINVSLETLPTNGNLYEKICVPDLAASQCSGGTPTRRKQHVLLGALRDVHTTSSATDCIVLCISAQERLRFKCLSVMYYPQINSLNCILNDESAQSNPTALASENSVSVEYFGVDDCFGIREIPVDLAEKSKDDHRPTQTREEDSRWRKRIHKVLRKKI</sequence>
<protein>
    <recommendedName>
        <fullName evidence="3">Apple domain-containing protein</fullName>
    </recommendedName>
</protein>
<comment type="caution">
    <text evidence="4">The sequence shown here is derived from an EMBL/GenBank/DDBJ whole genome shotgun (WGS) entry which is preliminary data.</text>
</comment>
<dbReference type="Pfam" id="PF00024">
    <property type="entry name" value="PAN_1"/>
    <property type="match status" value="1"/>
</dbReference>
<dbReference type="PROSITE" id="PS50948">
    <property type="entry name" value="PAN"/>
    <property type="match status" value="2"/>
</dbReference>
<proteinExistence type="predicted"/>
<name>A0A8S1GMB8_9PELO</name>
<accession>A0A8S1GMB8</accession>
<evidence type="ECO:0000313" key="4">
    <source>
        <dbReference type="EMBL" id="CAD6184224.1"/>
    </source>
</evidence>
<gene>
    <name evidence="4" type="ORF">CAUJ_LOCUS143</name>
</gene>
<dbReference type="AlphaFoldDB" id="A0A8S1GMB8"/>
<dbReference type="CDD" id="cd01099">
    <property type="entry name" value="PAN_AP_HGF"/>
    <property type="match status" value="1"/>
</dbReference>
<feature type="domain" description="Apple" evidence="3">
    <location>
        <begin position="674"/>
        <end position="766"/>
    </location>
</feature>
<evidence type="ECO:0000259" key="3">
    <source>
        <dbReference type="PROSITE" id="PS50948"/>
    </source>
</evidence>
<evidence type="ECO:0000256" key="1">
    <source>
        <dbReference type="SAM" id="MobiDB-lite"/>
    </source>
</evidence>
<dbReference type="EMBL" id="CAJGYM010000001">
    <property type="protein sequence ID" value="CAD6184224.1"/>
    <property type="molecule type" value="Genomic_DNA"/>
</dbReference>
<dbReference type="Proteomes" id="UP000835052">
    <property type="component" value="Unassembled WGS sequence"/>
</dbReference>
<dbReference type="SMART" id="SM00473">
    <property type="entry name" value="PAN_AP"/>
    <property type="match status" value="2"/>
</dbReference>
<keyword evidence="5" id="KW-1185">Reference proteome</keyword>
<dbReference type="Gene3D" id="3.50.4.10">
    <property type="entry name" value="Hepatocyte Growth Factor"/>
    <property type="match status" value="1"/>
</dbReference>
<dbReference type="InterPro" id="IPR003609">
    <property type="entry name" value="Pan_app"/>
</dbReference>
<feature type="region of interest" description="Disordered" evidence="1">
    <location>
        <begin position="152"/>
        <end position="179"/>
    </location>
</feature>
<feature type="domain" description="Apple" evidence="3">
    <location>
        <begin position="775"/>
        <end position="863"/>
    </location>
</feature>
<feature type="compositionally biased region" description="Polar residues" evidence="1">
    <location>
        <begin position="160"/>
        <end position="178"/>
    </location>
</feature>
<feature type="compositionally biased region" description="Basic residues" evidence="1">
    <location>
        <begin position="529"/>
        <end position="539"/>
    </location>
</feature>
<dbReference type="OrthoDB" id="5814086at2759"/>
<evidence type="ECO:0000313" key="5">
    <source>
        <dbReference type="Proteomes" id="UP000835052"/>
    </source>
</evidence>
<feature type="chain" id="PRO_5035774885" description="Apple domain-containing protein" evidence="2">
    <location>
        <begin position="19"/>
        <end position="905"/>
    </location>
</feature>